<protein>
    <submittedName>
        <fullName evidence="1">Uncharacterized protein</fullName>
    </submittedName>
</protein>
<accession>A0A5P2DVD9</accession>
<dbReference type="EMBL" id="CP029189">
    <property type="protein sequence ID" value="QES57211.1"/>
    <property type="molecule type" value="Genomic_DNA"/>
</dbReference>
<dbReference type="Proteomes" id="UP000324101">
    <property type="component" value="Chromosome"/>
</dbReference>
<name>A0A5P2DVD9_STRVZ</name>
<gene>
    <name evidence="1" type="ORF">DEJ51_26010</name>
</gene>
<proteinExistence type="predicted"/>
<dbReference type="AlphaFoldDB" id="A0A5P2DVD9"/>
<organism evidence="1 2">
    <name type="scientific">Streptomyces venezuelae</name>
    <dbReference type="NCBI Taxonomy" id="54571"/>
    <lineage>
        <taxon>Bacteria</taxon>
        <taxon>Bacillati</taxon>
        <taxon>Actinomycetota</taxon>
        <taxon>Actinomycetes</taxon>
        <taxon>Kitasatosporales</taxon>
        <taxon>Streptomycetaceae</taxon>
        <taxon>Streptomyces</taxon>
    </lineage>
</organism>
<dbReference type="SUPFAM" id="SSF56112">
    <property type="entry name" value="Protein kinase-like (PK-like)"/>
    <property type="match status" value="1"/>
</dbReference>
<dbReference type="InterPro" id="IPR011009">
    <property type="entry name" value="Kinase-like_dom_sf"/>
</dbReference>
<dbReference type="Gene3D" id="3.90.1200.10">
    <property type="match status" value="1"/>
</dbReference>
<dbReference type="OrthoDB" id="2570531at2"/>
<sequence length="321" mass="34878">MGERIIPKVAAMTATSVRPDWATLPDAVRAHAEQQMGSPVVEARTCGGGYTPGMASRLRLGDGREVFLKGMDGAHPFARQYADEVAVTSSLPRGTGPEVLWWSAPRDGMEWWLLCLESVSGQDPDFSPEGDVEAAVAAVESAGKTLTPCPVEDAVPVEDVLGKWFTGWADLHGEDAEGLDPWAERHLENLVGVEQQWKTAAGGDTLVHWDIRPDNMIRRPDNSVILIDWSYRFRGADWIDPALLVPALIVGGHTPAEAEAAVAHLPQPAPDALTGFAAGLAGYWIWCSRHLDPPGAPFLRQNRAVYGAAALSWLRHRTAWE</sequence>
<evidence type="ECO:0000313" key="1">
    <source>
        <dbReference type="EMBL" id="QES57211.1"/>
    </source>
</evidence>
<reference evidence="1 2" key="1">
    <citation type="submission" date="2018-05" db="EMBL/GenBank/DDBJ databases">
        <title>Streptomyces venezuelae.</title>
        <authorList>
            <person name="Kim W."/>
            <person name="Lee N."/>
            <person name="Cho B.-K."/>
        </authorList>
    </citation>
    <scope>NUCLEOTIDE SEQUENCE [LARGE SCALE GENOMIC DNA]</scope>
    <source>
        <strain evidence="1 2">ATCC 21018</strain>
    </source>
</reference>
<evidence type="ECO:0000313" key="2">
    <source>
        <dbReference type="Proteomes" id="UP000324101"/>
    </source>
</evidence>